<evidence type="ECO:0000313" key="2">
    <source>
        <dbReference type="Proteomes" id="UP000093432"/>
    </source>
</evidence>
<dbReference type="EMBL" id="MAYG01000001">
    <property type="protein sequence ID" value="OCA74791.1"/>
    <property type="molecule type" value="Genomic_DNA"/>
</dbReference>
<dbReference type="STRING" id="651561.BBI00_10805"/>
<reference evidence="2" key="1">
    <citation type="submission" date="2016-07" db="EMBL/GenBank/DDBJ databases">
        <authorList>
            <person name="Florea S."/>
            <person name="Webb J.S."/>
            <person name="Jaromczyk J."/>
            <person name="Schardl C.L."/>
        </authorList>
    </citation>
    <scope>NUCLEOTIDE SEQUENCE [LARGE SCALE GENOMIC DNA]</scope>
    <source>
        <strain evidence="2">CC-VM-7</strain>
    </source>
</reference>
<name>A0A1B8ZT82_9FLAO</name>
<dbReference type="RefSeq" id="WP_065398777.1">
    <property type="nucleotide sequence ID" value="NZ_JAKYXH010000002.1"/>
</dbReference>
<sequence>MMEIKILTYLKDNPAINPGNKEYEGRIEPMSFSEVQNHEEIYNNGKPFPEAVRELLFLAGKRCHVLSHNILDINELQENPREWMQENNKAINRPFYVIECWAYEESFLFVYLDETDDPIVRQAYLFCEDYNIPFISNLSGHTLSEFINHRINLRKQGYNPF</sequence>
<organism evidence="1 2">
    <name type="scientific">Chryseobacterium arthrosphaerae</name>
    <dbReference type="NCBI Taxonomy" id="651561"/>
    <lineage>
        <taxon>Bacteria</taxon>
        <taxon>Pseudomonadati</taxon>
        <taxon>Bacteroidota</taxon>
        <taxon>Flavobacteriia</taxon>
        <taxon>Flavobacteriales</taxon>
        <taxon>Weeksellaceae</taxon>
        <taxon>Chryseobacterium group</taxon>
        <taxon>Chryseobacterium</taxon>
    </lineage>
</organism>
<dbReference type="OrthoDB" id="1189226at2"/>
<proteinExistence type="predicted"/>
<accession>A0A1B8ZT82</accession>
<comment type="caution">
    <text evidence="1">The sequence shown here is derived from an EMBL/GenBank/DDBJ whole genome shotgun (WGS) entry which is preliminary data.</text>
</comment>
<gene>
    <name evidence="1" type="ORF">BBI00_10805</name>
</gene>
<protein>
    <submittedName>
        <fullName evidence="1">Uncharacterized protein</fullName>
    </submittedName>
</protein>
<dbReference type="Proteomes" id="UP000093432">
    <property type="component" value="Unassembled WGS sequence"/>
</dbReference>
<dbReference type="AlphaFoldDB" id="A0A1B8ZT82"/>
<evidence type="ECO:0000313" key="1">
    <source>
        <dbReference type="EMBL" id="OCA74791.1"/>
    </source>
</evidence>